<evidence type="ECO:0000313" key="9">
    <source>
        <dbReference type="EMBL" id="KAJ3049428.1"/>
    </source>
</evidence>
<evidence type="ECO:0000256" key="2">
    <source>
        <dbReference type="ARBA" id="ARBA00010992"/>
    </source>
</evidence>
<sequence length="360" mass="38211">MNDWEWGVFVSTFLLGGILGALTGGHLATLFGRRNLLLYNNITFMIGGLLLALGQNSAALCLGRFAVGIGSGVGTVTLPLYIAEISPVSIRGALGSVNQLTIVTGVFAAGAAGVYMSTPNLWRRMFAITMVPAILQALLLPFCVESPRLVHIALIRQSPQLKLDICRWLLGQGFHEEAKSALSKLRGDEAGAGEELTSLLETEAEEDRAVNNARQTTYGAIGDGGPTAAERITTGELFSTRTLLRPLLAAFGLQVAQQFSGINAAIYYSTDILKTAYDSKTAIQLTLLISAINLLSTIGSSLIIEKVGRRTLLLTSEIGMALAASTVVVAMRINLEPQWIVASLMAYVAAFGIGLGGIPW</sequence>
<dbReference type="InterPro" id="IPR005828">
    <property type="entry name" value="MFS_sugar_transport-like"/>
</dbReference>
<gene>
    <name evidence="9" type="ORF">HK097_009569</name>
</gene>
<proteinExistence type="inferred from homology"/>
<protein>
    <recommendedName>
        <fullName evidence="8">Major facilitator superfamily (MFS) profile domain-containing protein</fullName>
    </recommendedName>
</protein>
<dbReference type="AlphaFoldDB" id="A0AAD5SGW2"/>
<keyword evidence="10" id="KW-1185">Reference proteome</keyword>
<dbReference type="Pfam" id="PF00083">
    <property type="entry name" value="Sugar_tr"/>
    <property type="match status" value="2"/>
</dbReference>
<accession>A0AAD5SGW2</accession>
<dbReference type="SUPFAM" id="SSF103473">
    <property type="entry name" value="MFS general substrate transporter"/>
    <property type="match status" value="1"/>
</dbReference>
<dbReference type="InterPro" id="IPR050814">
    <property type="entry name" value="Myo-inositol_Transporter"/>
</dbReference>
<evidence type="ECO:0000256" key="6">
    <source>
        <dbReference type="ARBA" id="ARBA00023136"/>
    </source>
</evidence>
<feature type="transmembrane region" description="Helical" evidence="7">
    <location>
        <begin position="247"/>
        <end position="270"/>
    </location>
</feature>
<dbReference type="PROSITE" id="PS50850">
    <property type="entry name" value="MFS"/>
    <property type="match status" value="1"/>
</dbReference>
<keyword evidence="3" id="KW-0813">Transport</keyword>
<dbReference type="PRINTS" id="PR00171">
    <property type="entry name" value="SUGRTRNSPORT"/>
</dbReference>
<dbReference type="GO" id="GO:0016020">
    <property type="term" value="C:membrane"/>
    <property type="evidence" value="ECO:0007669"/>
    <property type="project" value="UniProtKB-SubCell"/>
</dbReference>
<dbReference type="InterPro" id="IPR020846">
    <property type="entry name" value="MFS_dom"/>
</dbReference>
<dbReference type="Gene3D" id="1.20.1250.20">
    <property type="entry name" value="MFS general substrate transporter like domains"/>
    <property type="match status" value="1"/>
</dbReference>
<comment type="subcellular location">
    <subcellularLocation>
        <location evidence="1">Membrane</location>
        <topology evidence="1">Multi-pass membrane protein</topology>
    </subcellularLocation>
</comment>
<keyword evidence="4 7" id="KW-0812">Transmembrane</keyword>
<evidence type="ECO:0000313" key="10">
    <source>
        <dbReference type="Proteomes" id="UP001212841"/>
    </source>
</evidence>
<dbReference type="GO" id="GO:0022857">
    <property type="term" value="F:transmembrane transporter activity"/>
    <property type="evidence" value="ECO:0007669"/>
    <property type="project" value="InterPro"/>
</dbReference>
<dbReference type="InterPro" id="IPR003663">
    <property type="entry name" value="Sugar/inositol_transpt"/>
</dbReference>
<dbReference type="GO" id="GO:0015791">
    <property type="term" value="P:polyol transmembrane transport"/>
    <property type="evidence" value="ECO:0007669"/>
    <property type="project" value="UniProtKB-ARBA"/>
</dbReference>
<feature type="transmembrane region" description="Helical" evidence="7">
    <location>
        <begin position="311"/>
        <end position="333"/>
    </location>
</feature>
<evidence type="ECO:0000256" key="7">
    <source>
        <dbReference type="SAM" id="Phobius"/>
    </source>
</evidence>
<evidence type="ECO:0000256" key="1">
    <source>
        <dbReference type="ARBA" id="ARBA00004141"/>
    </source>
</evidence>
<dbReference type="Proteomes" id="UP001212841">
    <property type="component" value="Unassembled WGS sequence"/>
</dbReference>
<evidence type="ECO:0000259" key="8">
    <source>
        <dbReference type="PROSITE" id="PS50850"/>
    </source>
</evidence>
<feature type="transmembrane region" description="Helical" evidence="7">
    <location>
        <begin position="6"/>
        <end position="24"/>
    </location>
</feature>
<feature type="transmembrane region" description="Helical" evidence="7">
    <location>
        <begin position="95"/>
        <end position="115"/>
    </location>
</feature>
<dbReference type="PANTHER" id="PTHR48020:SF12">
    <property type="entry name" value="PROTON MYO-INOSITOL COTRANSPORTER"/>
    <property type="match status" value="1"/>
</dbReference>
<reference evidence="9" key="1">
    <citation type="submission" date="2020-05" db="EMBL/GenBank/DDBJ databases">
        <title>Phylogenomic resolution of chytrid fungi.</title>
        <authorList>
            <person name="Stajich J.E."/>
            <person name="Amses K."/>
            <person name="Simmons R."/>
            <person name="Seto K."/>
            <person name="Myers J."/>
            <person name="Bonds A."/>
            <person name="Quandt C.A."/>
            <person name="Barry K."/>
            <person name="Liu P."/>
            <person name="Grigoriev I."/>
            <person name="Longcore J.E."/>
            <person name="James T.Y."/>
        </authorList>
    </citation>
    <scope>NUCLEOTIDE SEQUENCE</scope>
    <source>
        <strain evidence="9">JEL0318</strain>
    </source>
</reference>
<evidence type="ECO:0000256" key="5">
    <source>
        <dbReference type="ARBA" id="ARBA00022989"/>
    </source>
</evidence>
<feature type="transmembrane region" description="Helical" evidence="7">
    <location>
        <begin position="65"/>
        <end position="83"/>
    </location>
</feature>
<comment type="similarity">
    <text evidence="2">Belongs to the major facilitator superfamily. Sugar transporter (TC 2.A.1.1) family.</text>
</comment>
<comment type="caution">
    <text evidence="9">The sequence shown here is derived from an EMBL/GenBank/DDBJ whole genome shotgun (WGS) entry which is preliminary data.</text>
</comment>
<evidence type="ECO:0000256" key="3">
    <source>
        <dbReference type="ARBA" id="ARBA00022448"/>
    </source>
</evidence>
<feature type="domain" description="Major facilitator superfamily (MFS) profile" evidence="8">
    <location>
        <begin position="1"/>
        <end position="360"/>
    </location>
</feature>
<dbReference type="PANTHER" id="PTHR48020">
    <property type="entry name" value="PROTON MYO-INOSITOL COTRANSPORTER"/>
    <property type="match status" value="1"/>
</dbReference>
<dbReference type="InterPro" id="IPR036259">
    <property type="entry name" value="MFS_trans_sf"/>
</dbReference>
<feature type="transmembrane region" description="Helical" evidence="7">
    <location>
        <begin position="36"/>
        <end position="53"/>
    </location>
</feature>
<evidence type="ECO:0000256" key="4">
    <source>
        <dbReference type="ARBA" id="ARBA00022692"/>
    </source>
</evidence>
<keyword evidence="5 7" id="KW-1133">Transmembrane helix</keyword>
<dbReference type="GO" id="GO:0015798">
    <property type="term" value="P:myo-inositol transport"/>
    <property type="evidence" value="ECO:0007669"/>
    <property type="project" value="UniProtKB-ARBA"/>
</dbReference>
<organism evidence="9 10">
    <name type="scientific">Rhizophlyctis rosea</name>
    <dbReference type="NCBI Taxonomy" id="64517"/>
    <lineage>
        <taxon>Eukaryota</taxon>
        <taxon>Fungi</taxon>
        <taxon>Fungi incertae sedis</taxon>
        <taxon>Chytridiomycota</taxon>
        <taxon>Chytridiomycota incertae sedis</taxon>
        <taxon>Chytridiomycetes</taxon>
        <taxon>Rhizophlyctidales</taxon>
        <taxon>Rhizophlyctidaceae</taxon>
        <taxon>Rhizophlyctis</taxon>
    </lineage>
</organism>
<name>A0AAD5SGW2_9FUNG</name>
<dbReference type="InterPro" id="IPR005829">
    <property type="entry name" value="Sugar_transporter_CS"/>
</dbReference>
<feature type="transmembrane region" description="Helical" evidence="7">
    <location>
        <begin position="282"/>
        <end position="304"/>
    </location>
</feature>
<dbReference type="EMBL" id="JADGJD010000645">
    <property type="protein sequence ID" value="KAJ3049428.1"/>
    <property type="molecule type" value="Genomic_DNA"/>
</dbReference>
<feature type="transmembrane region" description="Helical" evidence="7">
    <location>
        <begin position="339"/>
        <end position="358"/>
    </location>
</feature>
<dbReference type="PROSITE" id="PS00216">
    <property type="entry name" value="SUGAR_TRANSPORT_1"/>
    <property type="match status" value="1"/>
</dbReference>
<keyword evidence="6 7" id="KW-0472">Membrane</keyword>